<gene>
    <name evidence="11" type="ORF">BDN70DRAFT_854268</name>
</gene>
<dbReference type="PRINTS" id="PR00385">
    <property type="entry name" value="P450"/>
</dbReference>
<dbReference type="PANTHER" id="PTHR46300">
    <property type="entry name" value="P450, PUTATIVE (EUROFUNG)-RELATED-RELATED"/>
    <property type="match status" value="1"/>
</dbReference>
<dbReference type="Pfam" id="PF00067">
    <property type="entry name" value="p450"/>
    <property type="match status" value="1"/>
</dbReference>
<dbReference type="InterPro" id="IPR036396">
    <property type="entry name" value="Cyt_P450_sf"/>
</dbReference>
<name>A0A9P6D2Z0_9AGAR</name>
<keyword evidence="7 9" id="KW-0408">Iron</keyword>
<comment type="pathway">
    <text evidence="2">Secondary metabolite biosynthesis.</text>
</comment>
<dbReference type="GO" id="GO:0005506">
    <property type="term" value="F:iron ion binding"/>
    <property type="evidence" value="ECO:0007669"/>
    <property type="project" value="InterPro"/>
</dbReference>
<dbReference type="GO" id="GO:0016705">
    <property type="term" value="F:oxidoreductase activity, acting on paired donors, with incorporation or reduction of molecular oxygen"/>
    <property type="evidence" value="ECO:0007669"/>
    <property type="project" value="InterPro"/>
</dbReference>
<dbReference type="CDD" id="cd11065">
    <property type="entry name" value="CYP64-like"/>
    <property type="match status" value="1"/>
</dbReference>
<evidence type="ECO:0000256" key="2">
    <source>
        <dbReference type="ARBA" id="ARBA00005179"/>
    </source>
</evidence>
<keyword evidence="5 9" id="KW-0479">Metal-binding</keyword>
<dbReference type="PROSITE" id="PS00086">
    <property type="entry name" value="CYTOCHROME_P450"/>
    <property type="match status" value="1"/>
</dbReference>
<dbReference type="OrthoDB" id="1055148at2759"/>
<dbReference type="InterPro" id="IPR050364">
    <property type="entry name" value="Cytochrome_P450_fung"/>
</dbReference>
<evidence type="ECO:0000256" key="10">
    <source>
        <dbReference type="RuleBase" id="RU000461"/>
    </source>
</evidence>
<evidence type="ECO:0000313" key="11">
    <source>
        <dbReference type="EMBL" id="KAF9481944.1"/>
    </source>
</evidence>
<dbReference type="GO" id="GO:0020037">
    <property type="term" value="F:heme binding"/>
    <property type="evidence" value="ECO:0007669"/>
    <property type="project" value="InterPro"/>
</dbReference>
<dbReference type="InterPro" id="IPR001128">
    <property type="entry name" value="Cyt_P450"/>
</dbReference>
<dbReference type="EMBL" id="MU155172">
    <property type="protein sequence ID" value="KAF9481944.1"/>
    <property type="molecule type" value="Genomic_DNA"/>
</dbReference>
<evidence type="ECO:0000256" key="4">
    <source>
        <dbReference type="ARBA" id="ARBA00022617"/>
    </source>
</evidence>
<proteinExistence type="inferred from homology"/>
<evidence type="ECO:0000256" key="3">
    <source>
        <dbReference type="ARBA" id="ARBA00010617"/>
    </source>
</evidence>
<comment type="similarity">
    <text evidence="3 10">Belongs to the cytochrome P450 family.</text>
</comment>
<dbReference type="Gene3D" id="1.10.630.10">
    <property type="entry name" value="Cytochrome P450"/>
    <property type="match status" value="1"/>
</dbReference>
<evidence type="ECO:0000313" key="12">
    <source>
        <dbReference type="Proteomes" id="UP000807469"/>
    </source>
</evidence>
<evidence type="ECO:0000256" key="7">
    <source>
        <dbReference type="ARBA" id="ARBA00023004"/>
    </source>
</evidence>
<protein>
    <submittedName>
        <fullName evidence="11">Cytochrome P450</fullName>
    </submittedName>
</protein>
<dbReference type="InterPro" id="IPR002401">
    <property type="entry name" value="Cyt_P450_E_grp-I"/>
</dbReference>
<dbReference type="AlphaFoldDB" id="A0A9P6D2Z0"/>
<dbReference type="Proteomes" id="UP000807469">
    <property type="component" value="Unassembled WGS sequence"/>
</dbReference>
<sequence>MDMDSLLFGATFATALVFGLLLYLFSSKSYANLPPGPPRKLFSTLGSQGVGSTKPLWQRFDDLHHLYGPVVSTFQGKTVVIVLGTIKAATDLLEKRGRIYSSRPRNIMAGEILSGGMRGLGMPYGSRWRNWRSLMHAGMSIEASQNYKALQSIESKILLHDLINEPLQMAYRSHFTRFAASIAFCIGYGRRIRSLDDPLVVANSKVDECATQGKYIVESWPILLKLPRFMQWFRWDPEAQRKTETALFTSLMDDVRDQIKRGVAKPSIAKRGLEKQADFGLSDLETAYACSAPFTAGVTTTISVIDVFFLAMLHHPGIMRKAQVELDSVVGSSRMPDFEDAGSLPYIQAIIKESMRWRPIAPLAVPHNLIADDTYNSMYLPKDSTVVANLYSMSLDPEEFHRPDQFIPERYLEEGPHSNFYFGFGRRICPGMHIAQNSLLIILSRILWAFTISPVKDKNGRDVLPPVDSFEGGLVARPAPFVYGLTPRNEDIRALILEEWAKADEEGSSWL</sequence>
<keyword evidence="8 10" id="KW-0503">Monooxygenase</keyword>
<keyword evidence="6 10" id="KW-0560">Oxidoreductase</keyword>
<dbReference type="SUPFAM" id="SSF48264">
    <property type="entry name" value="Cytochrome P450"/>
    <property type="match status" value="1"/>
</dbReference>
<keyword evidence="4 9" id="KW-0349">Heme</keyword>
<dbReference type="InterPro" id="IPR017972">
    <property type="entry name" value="Cyt_P450_CS"/>
</dbReference>
<evidence type="ECO:0000256" key="6">
    <source>
        <dbReference type="ARBA" id="ARBA00023002"/>
    </source>
</evidence>
<dbReference type="PRINTS" id="PR00463">
    <property type="entry name" value="EP450I"/>
</dbReference>
<organism evidence="11 12">
    <name type="scientific">Pholiota conissans</name>
    <dbReference type="NCBI Taxonomy" id="109636"/>
    <lineage>
        <taxon>Eukaryota</taxon>
        <taxon>Fungi</taxon>
        <taxon>Dikarya</taxon>
        <taxon>Basidiomycota</taxon>
        <taxon>Agaricomycotina</taxon>
        <taxon>Agaricomycetes</taxon>
        <taxon>Agaricomycetidae</taxon>
        <taxon>Agaricales</taxon>
        <taxon>Agaricineae</taxon>
        <taxon>Strophariaceae</taxon>
        <taxon>Pholiota</taxon>
    </lineage>
</organism>
<evidence type="ECO:0000256" key="8">
    <source>
        <dbReference type="ARBA" id="ARBA00023033"/>
    </source>
</evidence>
<evidence type="ECO:0000256" key="1">
    <source>
        <dbReference type="ARBA" id="ARBA00001971"/>
    </source>
</evidence>
<feature type="binding site" description="axial binding residue" evidence="9">
    <location>
        <position position="429"/>
    </location>
    <ligand>
        <name>heme</name>
        <dbReference type="ChEBI" id="CHEBI:30413"/>
    </ligand>
    <ligandPart>
        <name>Fe</name>
        <dbReference type="ChEBI" id="CHEBI:18248"/>
    </ligandPart>
</feature>
<evidence type="ECO:0000256" key="5">
    <source>
        <dbReference type="ARBA" id="ARBA00022723"/>
    </source>
</evidence>
<comment type="cofactor">
    <cofactor evidence="1 9">
        <name>heme</name>
        <dbReference type="ChEBI" id="CHEBI:30413"/>
    </cofactor>
</comment>
<reference evidence="11" key="1">
    <citation type="submission" date="2020-11" db="EMBL/GenBank/DDBJ databases">
        <authorList>
            <consortium name="DOE Joint Genome Institute"/>
            <person name="Ahrendt S."/>
            <person name="Riley R."/>
            <person name="Andreopoulos W."/>
            <person name="Labutti K."/>
            <person name="Pangilinan J."/>
            <person name="Ruiz-Duenas F.J."/>
            <person name="Barrasa J.M."/>
            <person name="Sanchez-Garcia M."/>
            <person name="Camarero S."/>
            <person name="Miyauchi S."/>
            <person name="Serrano A."/>
            <person name="Linde D."/>
            <person name="Babiker R."/>
            <person name="Drula E."/>
            <person name="Ayuso-Fernandez I."/>
            <person name="Pacheco R."/>
            <person name="Padilla G."/>
            <person name="Ferreira P."/>
            <person name="Barriuso J."/>
            <person name="Kellner H."/>
            <person name="Castanera R."/>
            <person name="Alfaro M."/>
            <person name="Ramirez L."/>
            <person name="Pisabarro A.G."/>
            <person name="Kuo A."/>
            <person name="Tritt A."/>
            <person name="Lipzen A."/>
            <person name="He G."/>
            <person name="Yan M."/>
            <person name="Ng V."/>
            <person name="Cullen D."/>
            <person name="Martin F."/>
            <person name="Rosso M.-N."/>
            <person name="Henrissat B."/>
            <person name="Hibbett D."/>
            <person name="Martinez A.T."/>
            <person name="Grigoriev I.V."/>
        </authorList>
    </citation>
    <scope>NUCLEOTIDE SEQUENCE</scope>
    <source>
        <strain evidence="11">CIRM-BRFM 674</strain>
    </source>
</reference>
<dbReference type="GO" id="GO:0004497">
    <property type="term" value="F:monooxygenase activity"/>
    <property type="evidence" value="ECO:0007669"/>
    <property type="project" value="UniProtKB-KW"/>
</dbReference>
<evidence type="ECO:0000256" key="9">
    <source>
        <dbReference type="PIRSR" id="PIRSR602401-1"/>
    </source>
</evidence>
<dbReference type="PANTHER" id="PTHR46300:SF4">
    <property type="entry name" value="CYTOCHROME P450 98A3"/>
    <property type="match status" value="1"/>
</dbReference>
<comment type="caution">
    <text evidence="11">The sequence shown here is derived from an EMBL/GenBank/DDBJ whole genome shotgun (WGS) entry which is preliminary data.</text>
</comment>
<keyword evidence="12" id="KW-1185">Reference proteome</keyword>
<accession>A0A9P6D2Z0</accession>